<dbReference type="Gene3D" id="1.25.10.10">
    <property type="entry name" value="Leucine-rich Repeat Variant"/>
    <property type="match status" value="1"/>
</dbReference>
<protein>
    <submittedName>
        <fullName evidence="2">Armadillo-like helical protein</fullName>
    </submittedName>
</protein>
<accession>A0A9K3GZA5</accession>
<dbReference type="OrthoDB" id="10064100at2759"/>
<dbReference type="PANTHER" id="PTHR46700:SF2">
    <property type="entry name" value="ARM REPEAT SUPERFAMILY PROTEIN"/>
    <property type="match status" value="1"/>
</dbReference>
<evidence type="ECO:0000256" key="1">
    <source>
        <dbReference type="SAM" id="MobiDB-lite"/>
    </source>
</evidence>
<dbReference type="GO" id="GO:0005737">
    <property type="term" value="C:cytoplasm"/>
    <property type="evidence" value="ECO:0000318"/>
    <property type="project" value="GO_Central"/>
</dbReference>
<comment type="caution">
    <text evidence="2">The sequence shown here is derived from an EMBL/GenBank/DDBJ whole genome shotgun (WGS) entry which is preliminary data.</text>
</comment>
<dbReference type="InterPro" id="IPR016024">
    <property type="entry name" value="ARM-type_fold"/>
</dbReference>
<reference evidence="2" key="2">
    <citation type="submission" date="2020-06" db="EMBL/GenBank/DDBJ databases">
        <title>Helianthus annuus Genome sequencing and assembly Release 2.</title>
        <authorList>
            <person name="Gouzy J."/>
            <person name="Langlade N."/>
            <person name="Munos S."/>
        </authorList>
    </citation>
    <scope>NUCLEOTIDE SEQUENCE</scope>
    <source>
        <tissue evidence="2">Leaves</tissue>
    </source>
</reference>
<name>A0A9K3GZA5_HELAN</name>
<proteinExistence type="predicted"/>
<gene>
    <name evidence="2" type="ORF">HanXRQr2_Chr16g0736631</name>
</gene>
<keyword evidence="3" id="KW-1185">Reference proteome</keyword>
<dbReference type="AlphaFoldDB" id="A0A9K3GZA5"/>
<dbReference type="SUPFAM" id="SSF48371">
    <property type="entry name" value="ARM repeat"/>
    <property type="match status" value="1"/>
</dbReference>
<dbReference type="Gramene" id="mRNA:HanXRQr2_Chr16g0736631">
    <property type="protein sequence ID" value="mRNA:HanXRQr2_Chr16g0736631"/>
    <property type="gene ID" value="HanXRQr2_Chr16g0736631"/>
</dbReference>
<feature type="compositionally biased region" description="Low complexity" evidence="1">
    <location>
        <begin position="586"/>
        <end position="609"/>
    </location>
</feature>
<dbReference type="Proteomes" id="UP000215914">
    <property type="component" value="Unassembled WGS sequence"/>
</dbReference>
<reference evidence="2" key="1">
    <citation type="journal article" date="2017" name="Nature">
        <title>The sunflower genome provides insights into oil metabolism, flowering and Asterid evolution.</title>
        <authorList>
            <person name="Badouin H."/>
            <person name="Gouzy J."/>
            <person name="Grassa C.J."/>
            <person name="Murat F."/>
            <person name="Staton S.E."/>
            <person name="Cottret L."/>
            <person name="Lelandais-Briere C."/>
            <person name="Owens G.L."/>
            <person name="Carrere S."/>
            <person name="Mayjonade B."/>
            <person name="Legrand L."/>
            <person name="Gill N."/>
            <person name="Kane N.C."/>
            <person name="Bowers J.E."/>
            <person name="Hubner S."/>
            <person name="Bellec A."/>
            <person name="Berard A."/>
            <person name="Berges H."/>
            <person name="Blanchet N."/>
            <person name="Boniface M.C."/>
            <person name="Brunel D."/>
            <person name="Catrice O."/>
            <person name="Chaidir N."/>
            <person name="Claudel C."/>
            <person name="Donnadieu C."/>
            <person name="Faraut T."/>
            <person name="Fievet G."/>
            <person name="Helmstetter N."/>
            <person name="King M."/>
            <person name="Knapp S.J."/>
            <person name="Lai Z."/>
            <person name="Le Paslier M.C."/>
            <person name="Lippi Y."/>
            <person name="Lorenzon L."/>
            <person name="Mandel J.R."/>
            <person name="Marage G."/>
            <person name="Marchand G."/>
            <person name="Marquand E."/>
            <person name="Bret-Mestries E."/>
            <person name="Morien E."/>
            <person name="Nambeesan S."/>
            <person name="Nguyen T."/>
            <person name="Pegot-Espagnet P."/>
            <person name="Pouilly N."/>
            <person name="Raftis F."/>
            <person name="Sallet E."/>
            <person name="Schiex T."/>
            <person name="Thomas J."/>
            <person name="Vandecasteele C."/>
            <person name="Vares D."/>
            <person name="Vear F."/>
            <person name="Vautrin S."/>
            <person name="Crespi M."/>
            <person name="Mangin B."/>
            <person name="Burke J.M."/>
            <person name="Salse J."/>
            <person name="Munos S."/>
            <person name="Vincourt P."/>
            <person name="Rieseberg L.H."/>
            <person name="Langlade N.B."/>
        </authorList>
    </citation>
    <scope>NUCLEOTIDE SEQUENCE</scope>
    <source>
        <tissue evidence="2">Leaves</tissue>
    </source>
</reference>
<dbReference type="GO" id="GO:0005634">
    <property type="term" value="C:nucleus"/>
    <property type="evidence" value="ECO:0000318"/>
    <property type="project" value="GO_Central"/>
</dbReference>
<organism evidence="2 3">
    <name type="scientific">Helianthus annuus</name>
    <name type="common">Common sunflower</name>
    <dbReference type="NCBI Taxonomy" id="4232"/>
    <lineage>
        <taxon>Eukaryota</taxon>
        <taxon>Viridiplantae</taxon>
        <taxon>Streptophyta</taxon>
        <taxon>Embryophyta</taxon>
        <taxon>Tracheophyta</taxon>
        <taxon>Spermatophyta</taxon>
        <taxon>Magnoliopsida</taxon>
        <taxon>eudicotyledons</taxon>
        <taxon>Gunneridae</taxon>
        <taxon>Pentapetalae</taxon>
        <taxon>asterids</taxon>
        <taxon>campanulids</taxon>
        <taxon>Asterales</taxon>
        <taxon>Asteraceae</taxon>
        <taxon>Asteroideae</taxon>
        <taxon>Heliantheae alliance</taxon>
        <taxon>Heliantheae</taxon>
        <taxon>Helianthus</taxon>
    </lineage>
</organism>
<dbReference type="EMBL" id="MNCJ02000331">
    <property type="protein sequence ID" value="KAF5759054.1"/>
    <property type="molecule type" value="Genomic_DNA"/>
</dbReference>
<evidence type="ECO:0000313" key="2">
    <source>
        <dbReference type="EMBL" id="KAF5759054.1"/>
    </source>
</evidence>
<dbReference type="PANTHER" id="PTHR46700">
    <property type="entry name" value="ARM REPEAT SUPERFAMILY PROTEIN"/>
    <property type="match status" value="1"/>
</dbReference>
<evidence type="ECO:0000313" key="3">
    <source>
        <dbReference type="Proteomes" id="UP000215914"/>
    </source>
</evidence>
<feature type="region of interest" description="Disordered" evidence="1">
    <location>
        <begin position="580"/>
        <end position="621"/>
    </location>
</feature>
<sequence length="621" mass="69291">MTGVNLGEHTYSASSWKVHSLACLELKKISEKITKIFKALESARPRCKSGLQALCSLHKCMEKCELLFRNCSESSRLYLAISGEKIIFRCERICYSLELCLGQLQNMVEPKLAAQISKIVDYIKSVVFTLDSSEDEAGRVLLALLHQDIKASKFAQLEELKAFKFAAPRLHITSPLAIVIEKRSIRKQLSKTLDTDPAKKKILNYLLYLVLKYGKSIKEETESIEGDEDDAFDSLETPLKFKNRHLSVLSSSSSVPSFNSSLGDLNLQVDNVSIVSSDAGIEDGFDEIQEKHKRFNCNPLGPNLFILGNLSVLPWAARRKAIEDVKTQLKDDQESHLFVSTSYISPVLKFVKEAHRLGDSGAKRQGAELLLMFLKDCRTDMPRLPKGVMSDLSLFLDSDITEEALLVLEVLSCQRRYTCEIVTSGILLFLLEVIKNQQSNHHHVGLRVLCNLSAHEDLGHHMIYLGFIQHLVPFLDELLLSGCCVKIFGNLCAIEEAAAHFVENESCITSIGELLELDYKVEEQEHALEILTSLYYQHEQVRKILLQDGIVSALGYLSGNGSCKCKSMSVELLRLLNNTPDDHSQTSSLSDTSGSTDGSLKTSSKSSGGLFRGIKSMFRKS</sequence>
<dbReference type="InterPro" id="IPR011989">
    <property type="entry name" value="ARM-like"/>
</dbReference>